<dbReference type="InterPro" id="IPR009100">
    <property type="entry name" value="AcylCoA_DH/oxidase_NM_dom_sf"/>
</dbReference>
<proteinExistence type="predicted"/>
<dbReference type="PANTHER" id="PTHR43831">
    <property type="entry name" value="ISOBUTYRYL-COA DEHYDROGENASE"/>
    <property type="match status" value="1"/>
</dbReference>
<evidence type="ECO:0000259" key="4">
    <source>
        <dbReference type="Pfam" id="PF02771"/>
    </source>
</evidence>
<organism evidence="6 7">
    <name type="scientific">Streptomyces coeruleorubidus</name>
    <dbReference type="NCBI Taxonomy" id="116188"/>
    <lineage>
        <taxon>Bacteria</taxon>
        <taxon>Bacillati</taxon>
        <taxon>Actinomycetota</taxon>
        <taxon>Actinomycetes</taxon>
        <taxon>Kitasatosporales</taxon>
        <taxon>Streptomycetaceae</taxon>
        <taxon>Streptomyces</taxon>
    </lineage>
</organism>
<dbReference type="InterPro" id="IPR013107">
    <property type="entry name" value="Acyl-CoA_DH_C"/>
</dbReference>
<evidence type="ECO:0000256" key="1">
    <source>
        <dbReference type="ARBA" id="ARBA00022630"/>
    </source>
</evidence>
<evidence type="ECO:0000256" key="2">
    <source>
        <dbReference type="ARBA" id="ARBA00023002"/>
    </source>
</evidence>
<keyword evidence="7" id="KW-1185">Reference proteome</keyword>
<dbReference type="InterPro" id="IPR046373">
    <property type="entry name" value="Acyl-CoA_Oxase/DH_mid-dom_sf"/>
</dbReference>
<dbReference type="GO" id="GO:0016491">
    <property type="term" value="F:oxidoreductase activity"/>
    <property type="evidence" value="ECO:0007669"/>
    <property type="project" value="UniProtKB-KW"/>
</dbReference>
<keyword evidence="2 6" id="KW-0560">Oxidoreductase</keyword>
<dbReference type="CDD" id="cd00567">
    <property type="entry name" value="ACAD"/>
    <property type="match status" value="1"/>
</dbReference>
<dbReference type="InterPro" id="IPR037069">
    <property type="entry name" value="AcylCoA_DH/ox_N_sf"/>
</dbReference>
<dbReference type="InterPro" id="IPR006091">
    <property type="entry name" value="Acyl-CoA_Oxase/DH_mid-dom"/>
</dbReference>
<dbReference type="Gene3D" id="1.20.140.10">
    <property type="entry name" value="Butyryl-CoA Dehydrogenase, subunit A, domain 3"/>
    <property type="match status" value="1"/>
</dbReference>
<dbReference type="SUPFAM" id="SSF56645">
    <property type="entry name" value="Acyl-CoA dehydrogenase NM domain-like"/>
    <property type="match status" value="1"/>
</dbReference>
<keyword evidence="1" id="KW-0285">Flavoprotein</keyword>
<name>A0ABZ0KNY2_STRC4</name>
<sequence length="387" mass="41152">MTTALRLPVPDLAGLPTVTDRLSATAAAYDRTGAFPSDGIRAAHEAGLLTATVSERYGGPGLGVAATAHILHALGEGDPSVALIAAMSLTIHHRQAVWPHWPEELYGRIVAAAAGRPVLLNHVRVEPELGSPARGGLPATVARRTATGWTLTGRKRFATGVEGLDWLLVWATTDEPTPRVGTFAVPGASPGIEITHRWDHLGLRASGSHDIALHEVEVPAGNLVDIAAHGPGAEQDNRAAAALHLPLAALYLGVARAAQRYFHRFAHERIPANLGHPVARTERFRRAAGEIALRLDSAEQLVFRGAERVDAADETYTPELALGARVLADRHSVEAVGLAMRLLGNPGLSRDNPLERHFRDVQCAPVHAPQEDVALLAVGSRVLEGTR</sequence>
<dbReference type="InterPro" id="IPR013786">
    <property type="entry name" value="AcylCoA_DH/ox_N"/>
</dbReference>
<evidence type="ECO:0000313" key="6">
    <source>
        <dbReference type="EMBL" id="WOT39533.1"/>
    </source>
</evidence>
<dbReference type="Proteomes" id="UP001305002">
    <property type="component" value="Chromosome"/>
</dbReference>
<evidence type="ECO:0000259" key="5">
    <source>
        <dbReference type="Pfam" id="PF08028"/>
    </source>
</evidence>
<gene>
    <name evidence="6" type="ORF">R5U08_37775</name>
</gene>
<feature type="domain" description="Acyl-CoA dehydrogenase C-terminal" evidence="5">
    <location>
        <begin position="247"/>
        <end position="368"/>
    </location>
</feature>
<dbReference type="InterPro" id="IPR052547">
    <property type="entry name" value="Mito_Isobutyryl-CoADH"/>
</dbReference>
<dbReference type="Gene3D" id="1.10.540.10">
    <property type="entry name" value="Acyl-CoA dehydrogenase/oxidase, N-terminal domain"/>
    <property type="match status" value="1"/>
</dbReference>
<dbReference type="SUPFAM" id="SSF47203">
    <property type="entry name" value="Acyl-CoA dehydrogenase C-terminal domain-like"/>
    <property type="match status" value="1"/>
</dbReference>
<reference evidence="6 7" key="1">
    <citation type="journal article" date="2021" name="J. Microbiol. Biotechnol.">
        <title>An Efficient Markerless Deletion System Suitable for the Industrial Strains of Streptomyces.</title>
        <authorList>
            <person name="Dong J."/>
            <person name="Wei J."/>
            <person name="Li H."/>
            <person name="Zhao S."/>
            <person name="Guan W."/>
        </authorList>
    </citation>
    <scope>NUCLEOTIDE SEQUENCE [LARGE SCALE GENOMIC DNA]</scope>
    <source>
        <strain evidence="6 7">CICC 11043</strain>
    </source>
</reference>
<feature type="domain" description="Acyl-CoA oxidase/dehydrogenase middle" evidence="3">
    <location>
        <begin position="126"/>
        <end position="215"/>
    </location>
</feature>
<dbReference type="Pfam" id="PF02771">
    <property type="entry name" value="Acyl-CoA_dh_N"/>
    <property type="match status" value="1"/>
</dbReference>
<dbReference type="EC" id="1.-.-.-" evidence="6"/>
<dbReference type="Gene3D" id="2.40.110.10">
    <property type="entry name" value="Butyryl-CoA Dehydrogenase, subunit A, domain 2"/>
    <property type="match status" value="1"/>
</dbReference>
<dbReference type="InterPro" id="IPR036250">
    <property type="entry name" value="AcylCo_DH-like_C"/>
</dbReference>
<dbReference type="EMBL" id="CP137524">
    <property type="protein sequence ID" value="WOT39533.1"/>
    <property type="molecule type" value="Genomic_DNA"/>
</dbReference>
<dbReference type="Pfam" id="PF02770">
    <property type="entry name" value="Acyl-CoA_dh_M"/>
    <property type="match status" value="1"/>
</dbReference>
<dbReference type="Pfam" id="PF08028">
    <property type="entry name" value="Acyl-CoA_dh_2"/>
    <property type="match status" value="1"/>
</dbReference>
<protein>
    <submittedName>
        <fullName evidence="6">Acyl-CoA dehydrogenase family protein</fullName>
        <ecNumber evidence="6">1.-.-.-</ecNumber>
    </submittedName>
</protein>
<dbReference type="RefSeq" id="WP_317927707.1">
    <property type="nucleotide sequence ID" value="NZ_CP137524.1"/>
</dbReference>
<dbReference type="PIRSF" id="PIRSF016578">
    <property type="entry name" value="HsaA"/>
    <property type="match status" value="1"/>
</dbReference>
<evidence type="ECO:0000259" key="3">
    <source>
        <dbReference type="Pfam" id="PF02770"/>
    </source>
</evidence>
<feature type="domain" description="Acyl-CoA dehydrogenase/oxidase N-terminal" evidence="4">
    <location>
        <begin position="19"/>
        <end position="88"/>
    </location>
</feature>
<dbReference type="PANTHER" id="PTHR43831:SF1">
    <property type="entry name" value="ISOBUTYRYL-COA DEHYDROGENASE, MITOCHONDRIAL"/>
    <property type="match status" value="1"/>
</dbReference>
<evidence type="ECO:0000313" key="7">
    <source>
        <dbReference type="Proteomes" id="UP001305002"/>
    </source>
</evidence>
<accession>A0ABZ0KNY2</accession>
<reference evidence="6 7" key="2">
    <citation type="journal article" date="2024" name="Microb. Biotechnol.">
        <title>The involvement of multiple ABC transporters in daunorubicin efflux in Streptomyces coeruleorubidus.</title>
        <authorList>
            <person name="Dong J."/>
            <person name="Ning J."/>
            <person name="Tian Y."/>
            <person name="Li H."/>
            <person name="Chen H."/>
            <person name="Guan W."/>
        </authorList>
    </citation>
    <scope>NUCLEOTIDE SEQUENCE [LARGE SCALE GENOMIC DNA]</scope>
    <source>
        <strain evidence="6 7">CICC 11043</strain>
    </source>
</reference>